<dbReference type="Gene3D" id="3.30.420.40">
    <property type="match status" value="4"/>
</dbReference>
<dbReference type="RefSeq" id="XP_013019988.1">
    <property type="nucleotide sequence ID" value="XM_013164534.1"/>
</dbReference>
<dbReference type="Proteomes" id="UP000016088">
    <property type="component" value="Unassembled WGS sequence"/>
</dbReference>
<protein>
    <submittedName>
        <fullName evidence="1">Actin-like protein Arp10</fullName>
    </submittedName>
</protein>
<evidence type="ECO:0000313" key="2">
    <source>
        <dbReference type="Proteomes" id="UP000016088"/>
    </source>
</evidence>
<dbReference type="OMA" id="VIDIGWY"/>
<evidence type="ECO:0000313" key="1">
    <source>
        <dbReference type="EMBL" id="EPX71363.1"/>
    </source>
</evidence>
<dbReference type="PANTHER" id="PTHR11937">
    <property type="entry name" value="ACTIN"/>
    <property type="match status" value="1"/>
</dbReference>
<name>S9PV20_SCHOY</name>
<dbReference type="AlphaFoldDB" id="S9PV20"/>
<organism evidence="1 2">
    <name type="scientific">Schizosaccharomyces octosporus (strain yFS286)</name>
    <name type="common">Fission yeast</name>
    <name type="synonym">Octosporomyces octosporus</name>
    <dbReference type="NCBI Taxonomy" id="483514"/>
    <lineage>
        <taxon>Eukaryota</taxon>
        <taxon>Fungi</taxon>
        <taxon>Dikarya</taxon>
        <taxon>Ascomycota</taxon>
        <taxon>Taphrinomycotina</taxon>
        <taxon>Schizosaccharomycetes</taxon>
        <taxon>Schizosaccharomycetales</taxon>
        <taxon>Schizosaccharomycetaceae</taxon>
        <taxon>Schizosaccharomyces</taxon>
    </lineage>
</organism>
<dbReference type="Gene3D" id="3.90.640.10">
    <property type="entry name" value="Actin, Chain A, domain 4"/>
    <property type="match status" value="2"/>
</dbReference>
<dbReference type="VEuPathDB" id="FungiDB:SOCG_01581"/>
<sequence length="375" mass="42275">MSTLLIQIDEKSIFLGIPEEERPRIRHMYNSNEVAENLAEQLMYSIIRLCSTLPNIVLQDTCVVLVVDLFLMKAILWMYSALTATLSAGSKDALVIDIGWYETKIIPIADLKVLSNLIHISNKSTISVIKYMHECLVAVCAASDPTNASRADLVPLSFQGLLSSLLNSSVYPYADLDIPFTMNAEETVRMFHNSPRNLMTLASKASHHTSQETHLLFDNCQNDRVKLQPWIPAACLDSLFHGTDSTHLDLVEQALPNLLQKVIQLLPMDLRRPLSKKILLIGPLASIPGMLERWNHEMIARGMPVHCLQSHYQNPFHAWYGATISCKSQMGDLNMHSSSTSAEYAKQKLPPSPMLYFNSQYSRGIPLPEWWFPQI</sequence>
<dbReference type="InterPro" id="IPR004000">
    <property type="entry name" value="Actin"/>
</dbReference>
<dbReference type="HOGENOM" id="CLU_727923_0_0_1"/>
<dbReference type="InterPro" id="IPR043129">
    <property type="entry name" value="ATPase_NBD"/>
</dbReference>
<keyword evidence="2" id="KW-1185">Reference proteome</keyword>
<accession>S9PV20</accession>
<dbReference type="OrthoDB" id="337660at2759"/>
<reference evidence="1 2" key="1">
    <citation type="journal article" date="2011" name="Science">
        <title>Comparative functional genomics of the fission yeasts.</title>
        <authorList>
            <person name="Rhind N."/>
            <person name="Chen Z."/>
            <person name="Yassour M."/>
            <person name="Thompson D.A."/>
            <person name="Haas B.J."/>
            <person name="Habib N."/>
            <person name="Wapinski I."/>
            <person name="Roy S."/>
            <person name="Lin M.F."/>
            <person name="Heiman D.I."/>
            <person name="Young S.K."/>
            <person name="Furuya K."/>
            <person name="Guo Y."/>
            <person name="Pidoux A."/>
            <person name="Chen H.M."/>
            <person name="Robbertse B."/>
            <person name="Goldberg J.M."/>
            <person name="Aoki K."/>
            <person name="Bayne E.H."/>
            <person name="Berlin A.M."/>
            <person name="Desjardins C.A."/>
            <person name="Dobbs E."/>
            <person name="Dukaj L."/>
            <person name="Fan L."/>
            <person name="FitzGerald M.G."/>
            <person name="French C."/>
            <person name="Gujja S."/>
            <person name="Hansen K."/>
            <person name="Keifenheim D."/>
            <person name="Levin J.Z."/>
            <person name="Mosher R.A."/>
            <person name="Mueller C.A."/>
            <person name="Pfiffner J."/>
            <person name="Priest M."/>
            <person name="Russ C."/>
            <person name="Smialowska A."/>
            <person name="Swoboda P."/>
            <person name="Sykes S.M."/>
            <person name="Vaughn M."/>
            <person name="Vengrova S."/>
            <person name="Yoder R."/>
            <person name="Zeng Q."/>
            <person name="Allshire R."/>
            <person name="Baulcombe D."/>
            <person name="Birren B.W."/>
            <person name="Brown W."/>
            <person name="Ekwall K."/>
            <person name="Kellis M."/>
            <person name="Leatherwood J."/>
            <person name="Levin H."/>
            <person name="Margalit H."/>
            <person name="Martienssen R."/>
            <person name="Nieduszynski C.A."/>
            <person name="Spatafora J.W."/>
            <person name="Friedman N."/>
            <person name="Dalgaard J.Z."/>
            <person name="Baumann P."/>
            <person name="Niki H."/>
            <person name="Regev A."/>
            <person name="Nusbaum C."/>
        </authorList>
    </citation>
    <scope>NUCLEOTIDE SEQUENCE [LARGE SCALE GENOMIC DNA]</scope>
    <source>
        <strain evidence="2">yFS286</strain>
    </source>
</reference>
<dbReference type="eggNOG" id="ENOG502RS0F">
    <property type="taxonomic scope" value="Eukaryota"/>
</dbReference>
<dbReference type="EMBL" id="KE503208">
    <property type="protein sequence ID" value="EPX71363.1"/>
    <property type="molecule type" value="Genomic_DNA"/>
</dbReference>
<dbReference type="GeneID" id="25030561"/>
<proteinExistence type="predicted"/>
<dbReference type="SUPFAM" id="SSF53067">
    <property type="entry name" value="Actin-like ATPase domain"/>
    <property type="match status" value="1"/>
</dbReference>
<gene>
    <name evidence="1" type="ORF">SOCG_01581</name>
</gene>